<feature type="compositionally biased region" description="Basic and acidic residues" evidence="8">
    <location>
        <begin position="87"/>
        <end position="101"/>
    </location>
</feature>
<dbReference type="Pfam" id="PF17959">
    <property type="entry name" value="EF-hand_14"/>
    <property type="match status" value="1"/>
</dbReference>
<dbReference type="SUPFAM" id="SSF56601">
    <property type="entry name" value="beta-lactamase/transpeptidase-like"/>
    <property type="match status" value="1"/>
</dbReference>
<dbReference type="InterPro" id="IPR036770">
    <property type="entry name" value="Ankyrin_rpt-contain_sf"/>
</dbReference>
<dbReference type="Gene3D" id="3.40.710.10">
    <property type="entry name" value="DD-peptidase/beta-lactamase superfamily"/>
    <property type="match status" value="1"/>
</dbReference>
<dbReference type="EC" id="3.5.1.2" evidence="2"/>
<keyword evidence="5 7" id="KW-0040">ANK repeat</keyword>
<dbReference type="InterPro" id="IPR015868">
    <property type="entry name" value="Glutaminase"/>
</dbReference>
<evidence type="ECO:0000256" key="1">
    <source>
        <dbReference type="ARBA" id="ARBA00011076"/>
    </source>
</evidence>
<sequence length="551" mass="59052">MAAPSLEETYRFERSPSGRQKWRRLYGGLLGEKLLEPRGPAAARRDDGSPDGGENADDVGGENADDVGGGCCEDAADAEEEAPNSPRRPDRRSAAARRDWWRLPPLRPVVGADADGQSSGDARPEAVGDGCGGSDATQAGTKGERARIMASSTTDRLFDGFAVDGRVHVAEFVKAVCDTGLLRSDPRLKPGLEALGRDTDPAGTVTREHFSRCVGVQARLLLRALQGCLAIPRFRSFASTLERIFLQCRRETHDQSDQAAAEAVTGWGLAVCTVDGQRLSLGASALPFRLGHVSRLLSHALASHALGAARLHARLEAAGQAGAGVDPEARGCSLSPLSDSGSLLVAALLQAALREQSPGRDALQLVLEAYGQLAGPEGATQIPSSSPGPIPNRLQAVKYIMKDRQCFPERTDADSAMELLVQEFVRTFALHPYDSAPRRPRPLSSWSHESEGYRIMNLLLAAYRGDVASLRRMVLAGVHPGLADYDGRTALHLAASEGRLNAVRFLLETARADCHARDRWGSTPLHEAVRYAHQAVVALLSSHMNQATVLI</sequence>
<evidence type="ECO:0000256" key="7">
    <source>
        <dbReference type="PROSITE-ProRule" id="PRU00023"/>
    </source>
</evidence>
<dbReference type="SUPFAM" id="SSF48403">
    <property type="entry name" value="Ankyrin repeat"/>
    <property type="match status" value="1"/>
</dbReference>
<dbReference type="AlphaFoldDB" id="A0AAJ7XGC3"/>
<dbReference type="FunFam" id="1.25.40.20:FF:000069">
    <property type="entry name" value="Glutaminase, isoform E"/>
    <property type="match status" value="1"/>
</dbReference>
<reference evidence="11" key="1">
    <citation type="submission" date="2025-08" db="UniProtKB">
        <authorList>
            <consortium name="RefSeq"/>
        </authorList>
    </citation>
    <scope>IDENTIFICATION</scope>
    <source>
        <tissue evidence="11">Sperm</tissue>
    </source>
</reference>
<dbReference type="PROSITE" id="PS50297">
    <property type="entry name" value="ANK_REP_REGION"/>
    <property type="match status" value="1"/>
</dbReference>
<gene>
    <name evidence="11" type="primary">LOC116956310</name>
</gene>
<dbReference type="Gene3D" id="1.10.238.210">
    <property type="match status" value="1"/>
</dbReference>
<comment type="similarity">
    <text evidence="1">Belongs to the glutaminase family.</text>
</comment>
<accession>A0AAJ7XGC3</accession>
<evidence type="ECO:0000256" key="8">
    <source>
        <dbReference type="SAM" id="MobiDB-lite"/>
    </source>
</evidence>
<feature type="compositionally biased region" description="Acidic residues" evidence="8">
    <location>
        <begin position="54"/>
        <end position="65"/>
    </location>
</feature>
<dbReference type="GO" id="GO:0004359">
    <property type="term" value="F:glutaminase activity"/>
    <property type="evidence" value="ECO:0007669"/>
    <property type="project" value="UniProtKB-EC"/>
</dbReference>
<dbReference type="PANTHER" id="PTHR12544:SF26">
    <property type="entry name" value="GLUTAMINASE"/>
    <property type="match status" value="1"/>
</dbReference>
<dbReference type="Gene3D" id="1.25.40.20">
    <property type="entry name" value="Ankyrin repeat-containing domain"/>
    <property type="match status" value="1"/>
</dbReference>
<dbReference type="KEGG" id="pmrn:116956310"/>
<keyword evidence="3" id="KW-0677">Repeat</keyword>
<feature type="region of interest" description="Disordered" evidence="8">
    <location>
        <begin position="33"/>
        <end position="145"/>
    </location>
</feature>
<protein>
    <recommendedName>
        <fullName evidence="2">glutaminase</fullName>
        <ecNumber evidence="2">3.5.1.2</ecNumber>
    </recommendedName>
</protein>
<organism evidence="10 11">
    <name type="scientific">Petromyzon marinus</name>
    <name type="common">Sea lamprey</name>
    <dbReference type="NCBI Taxonomy" id="7757"/>
    <lineage>
        <taxon>Eukaryota</taxon>
        <taxon>Metazoa</taxon>
        <taxon>Chordata</taxon>
        <taxon>Craniata</taxon>
        <taxon>Vertebrata</taxon>
        <taxon>Cyclostomata</taxon>
        <taxon>Hyperoartia</taxon>
        <taxon>Petromyzontiformes</taxon>
        <taxon>Petromyzontidae</taxon>
        <taxon>Petromyzon</taxon>
    </lineage>
</organism>
<keyword evidence="10" id="KW-1185">Reference proteome</keyword>
<evidence type="ECO:0000256" key="2">
    <source>
        <dbReference type="ARBA" id="ARBA00012918"/>
    </source>
</evidence>
<dbReference type="GO" id="GO:0006543">
    <property type="term" value="P:L-glutamine catabolic process"/>
    <property type="evidence" value="ECO:0007669"/>
    <property type="project" value="TreeGrafter"/>
</dbReference>
<proteinExistence type="inferred from homology"/>
<dbReference type="SMART" id="SM00248">
    <property type="entry name" value="ANK"/>
    <property type="match status" value="2"/>
</dbReference>
<comment type="catalytic activity">
    <reaction evidence="6">
        <text>L-glutamine + H2O = L-glutamate + NH4(+)</text>
        <dbReference type="Rhea" id="RHEA:15889"/>
        <dbReference type="ChEBI" id="CHEBI:15377"/>
        <dbReference type="ChEBI" id="CHEBI:28938"/>
        <dbReference type="ChEBI" id="CHEBI:29985"/>
        <dbReference type="ChEBI" id="CHEBI:58359"/>
        <dbReference type="EC" id="3.5.1.2"/>
    </reaction>
</comment>
<evidence type="ECO:0000256" key="3">
    <source>
        <dbReference type="ARBA" id="ARBA00022737"/>
    </source>
</evidence>
<dbReference type="Proteomes" id="UP001318040">
    <property type="component" value="Chromosome 64"/>
</dbReference>
<dbReference type="InterPro" id="IPR002110">
    <property type="entry name" value="Ankyrin_rpt"/>
</dbReference>
<evidence type="ECO:0000256" key="5">
    <source>
        <dbReference type="ARBA" id="ARBA00023043"/>
    </source>
</evidence>
<evidence type="ECO:0000259" key="9">
    <source>
        <dbReference type="Pfam" id="PF17959"/>
    </source>
</evidence>
<dbReference type="InterPro" id="IPR012338">
    <property type="entry name" value="Beta-lactam/transpept-like"/>
</dbReference>
<dbReference type="Pfam" id="PF04960">
    <property type="entry name" value="Glutaminase"/>
    <property type="match status" value="1"/>
</dbReference>
<feature type="domain" description="Glutaminase EF-hand" evidence="9">
    <location>
        <begin position="154"/>
        <end position="232"/>
    </location>
</feature>
<dbReference type="PROSITE" id="PS50088">
    <property type="entry name" value="ANK_REPEAT"/>
    <property type="match status" value="1"/>
</dbReference>
<evidence type="ECO:0000256" key="6">
    <source>
        <dbReference type="ARBA" id="ARBA00049534"/>
    </source>
</evidence>
<evidence type="ECO:0000313" key="11">
    <source>
        <dbReference type="RefSeq" id="XP_032833719.1"/>
    </source>
</evidence>
<dbReference type="PANTHER" id="PTHR12544">
    <property type="entry name" value="GLUTAMINASE"/>
    <property type="match status" value="1"/>
</dbReference>
<dbReference type="InterPro" id="IPR041541">
    <property type="entry name" value="Glutaminase_EF-hand"/>
</dbReference>
<keyword evidence="4" id="KW-0378">Hydrolase</keyword>
<dbReference type="Pfam" id="PF12796">
    <property type="entry name" value="Ank_2"/>
    <property type="match status" value="1"/>
</dbReference>
<dbReference type="GO" id="GO:0006537">
    <property type="term" value="P:glutamate biosynthetic process"/>
    <property type="evidence" value="ECO:0007669"/>
    <property type="project" value="TreeGrafter"/>
</dbReference>
<evidence type="ECO:0000256" key="4">
    <source>
        <dbReference type="ARBA" id="ARBA00022801"/>
    </source>
</evidence>
<evidence type="ECO:0000313" key="10">
    <source>
        <dbReference type="Proteomes" id="UP001318040"/>
    </source>
</evidence>
<dbReference type="RefSeq" id="XP_032833719.1">
    <property type="nucleotide sequence ID" value="XM_032977828.1"/>
</dbReference>
<name>A0AAJ7XGC3_PETMA</name>
<feature type="repeat" description="ANK" evidence="7">
    <location>
        <begin position="486"/>
        <end position="508"/>
    </location>
</feature>